<feature type="coiled-coil region" evidence="1">
    <location>
        <begin position="201"/>
        <end position="228"/>
    </location>
</feature>
<dbReference type="PANTHER" id="PTHR22106:SF5">
    <property type="entry name" value="COILED-COIL DOMAIN-CONTAINING PROTEIN 78"/>
    <property type="match status" value="1"/>
</dbReference>
<evidence type="ECO:0000259" key="2">
    <source>
        <dbReference type="Pfam" id="PF14739"/>
    </source>
</evidence>
<accession>A0A8C6FG90</accession>
<organism evidence="3 4">
    <name type="scientific">Moschus moschiferus</name>
    <name type="common">Siberian musk deer</name>
    <name type="synonym">Moschus sibiricus</name>
    <dbReference type="NCBI Taxonomy" id="68415"/>
    <lineage>
        <taxon>Eukaryota</taxon>
        <taxon>Metazoa</taxon>
        <taxon>Chordata</taxon>
        <taxon>Craniata</taxon>
        <taxon>Vertebrata</taxon>
        <taxon>Euteleostomi</taxon>
        <taxon>Mammalia</taxon>
        <taxon>Eutheria</taxon>
        <taxon>Laurasiatheria</taxon>
        <taxon>Artiodactyla</taxon>
        <taxon>Ruminantia</taxon>
        <taxon>Pecora</taxon>
        <taxon>Moschidae</taxon>
        <taxon>Moschus</taxon>
    </lineage>
</organism>
<sequence>MVKRNPERCHQPLNCPACPRGRGTGSLLGTTEALATQATVLQQQVCKELVDLQIKNQRLQEQHDAEIFELKSEVLWLESRVLELEQQGARAAPAEADPGCYPALAQELGHKAGGRGHSYRCRLQSTDFLTPENKQQELGGGTGVQPHSPKLPAEAKWAQEQHGAQQKALETCVAALGRQLQGAWEEARTAGQQLTAQAVVLSACRGQLHQAEAENARLQLQLKKLNEAYAIRLQHCARTVAGYADGAGPKPTAAALRTFLETTLEDMRAAHHSREQQLARAARSYRKCLADLSRRHEELLTAHSVQQMLVDPVGAPGTPRAAFGVASSDVALLPLHTVTEFSHRTQNQARLEKQLQKLKAQKGSSEVSQGATLQPQGLEAASWAQIRQNLQEFARGTQAELERERAQLLVRATMAEEQLSELQEYVDQHLGRYKQEILRLRKLVGTGDPWKVGAIPSDKLQHPRTCSH</sequence>
<dbReference type="Proteomes" id="UP000694544">
    <property type="component" value="Unplaced"/>
</dbReference>
<dbReference type="Pfam" id="PF14739">
    <property type="entry name" value="DUF4472"/>
    <property type="match status" value="1"/>
</dbReference>
<feature type="domain" description="DUF4472" evidence="2">
    <location>
        <begin position="44"/>
        <end position="140"/>
    </location>
</feature>
<feature type="coiled-coil region" evidence="1">
    <location>
        <begin position="387"/>
        <end position="418"/>
    </location>
</feature>
<dbReference type="GO" id="GO:0005737">
    <property type="term" value="C:cytoplasm"/>
    <property type="evidence" value="ECO:0007669"/>
    <property type="project" value="TreeGrafter"/>
</dbReference>
<protein>
    <submittedName>
        <fullName evidence="3">Coiled-coil domain containing 78</fullName>
    </submittedName>
</protein>
<evidence type="ECO:0000313" key="4">
    <source>
        <dbReference type="Proteomes" id="UP000694544"/>
    </source>
</evidence>
<dbReference type="GeneTree" id="ENSGT00390000013678"/>
<evidence type="ECO:0000256" key="1">
    <source>
        <dbReference type="SAM" id="Coils"/>
    </source>
</evidence>
<name>A0A8C6FG90_MOSMO</name>
<dbReference type="PANTHER" id="PTHR22106">
    <property type="entry name" value="COILED-COIL DOMAIN-CONTAINING PROTEIN 78"/>
    <property type="match status" value="1"/>
</dbReference>
<dbReference type="InterPro" id="IPR029329">
    <property type="entry name" value="DUF4472"/>
</dbReference>
<proteinExistence type="predicted"/>
<keyword evidence="4" id="KW-1185">Reference proteome</keyword>
<evidence type="ECO:0000313" key="3">
    <source>
        <dbReference type="Ensembl" id="ENSMMSP00000003961.1"/>
    </source>
</evidence>
<keyword evidence="1" id="KW-0175">Coiled coil</keyword>
<reference evidence="3" key="1">
    <citation type="submission" date="2025-08" db="UniProtKB">
        <authorList>
            <consortium name="Ensembl"/>
        </authorList>
    </citation>
    <scope>IDENTIFICATION</scope>
</reference>
<dbReference type="AlphaFoldDB" id="A0A8C6FG90"/>
<reference evidence="3" key="2">
    <citation type="submission" date="2025-09" db="UniProtKB">
        <authorList>
            <consortium name="Ensembl"/>
        </authorList>
    </citation>
    <scope>IDENTIFICATION</scope>
</reference>
<dbReference type="Ensembl" id="ENSMMST00000004307.1">
    <property type="protein sequence ID" value="ENSMMSP00000003961.1"/>
    <property type="gene ID" value="ENSMMSG00000002989.1"/>
</dbReference>
<gene>
    <name evidence="3" type="primary">CCDC78</name>
</gene>
<dbReference type="InterPro" id="IPR039873">
    <property type="entry name" value="CCDC78"/>
</dbReference>